<dbReference type="GO" id="GO:0033065">
    <property type="term" value="C:Rad51C-XRCC3 complex"/>
    <property type="evidence" value="ECO:0007669"/>
    <property type="project" value="TreeGrafter"/>
</dbReference>
<feature type="domain" description="RecA family profile 1" evidence="1">
    <location>
        <begin position="86"/>
        <end position="253"/>
    </location>
</feature>
<protein>
    <recommendedName>
        <fullName evidence="1">RecA family profile 1 domain-containing protein</fullName>
    </recommendedName>
</protein>
<dbReference type="InterPro" id="IPR020588">
    <property type="entry name" value="RecA_ATP-bd"/>
</dbReference>
<dbReference type="GO" id="GO:0005657">
    <property type="term" value="C:replication fork"/>
    <property type="evidence" value="ECO:0007669"/>
    <property type="project" value="TreeGrafter"/>
</dbReference>
<dbReference type="GO" id="GO:0071140">
    <property type="term" value="P:resolution of mitotic recombination intermediates"/>
    <property type="evidence" value="ECO:0007669"/>
    <property type="project" value="TreeGrafter"/>
</dbReference>
<proteinExistence type="predicted"/>
<accession>A0A7S1EQ64</accession>
<sequence length="333" mass="37983">MNRNESIFSGNLSIRNQNTIVYKIKTELECRLFLYLQSKSTFSSKHSLRSLTKSILNQWTLDKLRSNPQFKLFLHQEFPQDTQIPIQTRFSTGNSMIDDYLSLNDLIVPGKGDILELAGQSGSGKSQFLLQIMVHSLHIQLNHTKALCFVSDAASMSTLKLNQWSKELKNDSISNRILVKVVYTVNEILEIIKSKSFEKFIQRNQIKVLVIDNVASLFQEENGIGVGNRIDLVNELKYLSRRYALMVVVVNQMITAVQNYQRNLSHQSVQKPALGKTWNSMMNSRIVFSKHVVSDSESRRFLTLQKSNHVFAPKHQLEFIITDSGISSPTPSS</sequence>
<dbReference type="InterPro" id="IPR027417">
    <property type="entry name" value="P-loop_NTPase"/>
</dbReference>
<dbReference type="EMBL" id="HBFP01002395">
    <property type="protein sequence ID" value="CAD8817340.1"/>
    <property type="molecule type" value="Transcribed_RNA"/>
</dbReference>
<dbReference type="GO" id="GO:0000400">
    <property type="term" value="F:four-way junction DNA binding"/>
    <property type="evidence" value="ECO:0007669"/>
    <property type="project" value="TreeGrafter"/>
</dbReference>
<dbReference type="GO" id="GO:0005524">
    <property type="term" value="F:ATP binding"/>
    <property type="evidence" value="ECO:0007669"/>
    <property type="project" value="InterPro"/>
</dbReference>
<dbReference type="Pfam" id="PF08423">
    <property type="entry name" value="Rad51"/>
    <property type="match status" value="1"/>
</dbReference>
<reference evidence="2" key="1">
    <citation type="submission" date="2021-01" db="EMBL/GenBank/DDBJ databases">
        <authorList>
            <person name="Corre E."/>
            <person name="Pelletier E."/>
            <person name="Niang G."/>
            <person name="Scheremetjew M."/>
            <person name="Finn R."/>
            <person name="Kale V."/>
            <person name="Holt S."/>
            <person name="Cochrane G."/>
            <person name="Meng A."/>
            <person name="Brown T."/>
            <person name="Cohen L."/>
        </authorList>
    </citation>
    <scope>NUCLEOTIDE SEQUENCE</scope>
    <source>
        <strain evidence="2">CCMP3278</strain>
    </source>
</reference>
<dbReference type="GO" id="GO:0045003">
    <property type="term" value="P:double-strand break repair via synthesis-dependent strand annealing"/>
    <property type="evidence" value="ECO:0007669"/>
    <property type="project" value="TreeGrafter"/>
</dbReference>
<name>A0A7S1EQ64_9RHOD</name>
<evidence type="ECO:0000313" key="2">
    <source>
        <dbReference type="EMBL" id="CAD8817340.1"/>
    </source>
</evidence>
<dbReference type="GO" id="GO:0140664">
    <property type="term" value="F:ATP-dependent DNA damage sensor activity"/>
    <property type="evidence" value="ECO:0007669"/>
    <property type="project" value="InterPro"/>
</dbReference>
<dbReference type="GO" id="GO:0000722">
    <property type="term" value="P:telomere maintenance via recombination"/>
    <property type="evidence" value="ECO:0007669"/>
    <property type="project" value="TreeGrafter"/>
</dbReference>
<dbReference type="AlphaFoldDB" id="A0A7S1EQ64"/>
<gene>
    <name evidence="2" type="ORF">TOLI1172_LOCUS1729</name>
</gene>
<dbReference type="PANTHER" id="PTHR46487:SF1">
    <property type="entry name" value="DNA REPAIR PROTEIN XRCC3"/>
    <property type="match status" value="1"/>
</dbReference>
<dbReference type="PANTHER" id="PTHR46487">
    <property type="entry name" value="DNA REPAIR PROTEIN XRCC3"/>
    <property type="match status" value="1"/>
</dbReference>
<dbReference type="SUPFAM" id="SSF52540">
    <property type="entry name" value="P-loop containing nucleoside triphosphate hydrolases"/>
    <property type="match status" value="1"/>
</dbReference>
<evidence type="ECO:0000259" key="1">
    <source>
        <dbReference type="PROSITE" id="PS50162"/>
    </source>
</evidence>
<organism evidence="2">
    <name type="scientific">Timspurckia oligopyrenoides</name>
    <dbReference type="NCBI Taxonomy" id="708627"/>
    <lineage>
        <taxon>Eukaryota</taxon>
        <taxon>Rhodophyta</taxon>
        <taxon>Bangiophyceae</taxon>
        <taxon>Porphyridiales</taxon>
        <taxon>Porphyridiaceae</taxon>
        <taxon>Timspurckia</taxon>
    </lineage>
</organism>
<dbReference type="Gene3D" id="3.40.50.300">
    <property type="entry name" value="P-loop containing nucleotide triphosphate hydrolases"/>
    <property type="match status" value="1"/>
</dbReference>
<dbReference type="InterPro" id="IPR013632">
    <property type="entry name" value="Rad51_C"/>
</dbReference>
<dbReference type="GO" id="GO:0090656">
    <property type="term" value="P:t-circle formation"/>
    <property type="evidence" value="ECO:0007669"/>
    <property type="project" value="TreeGrafter"/>
</dbReference>
<dbReference type="PROSITE" id="PS50162">
    <property type="entry name" value="RECA_2"/>
    <property type="match status" value="1"/>
</dbReference>